<organism evidence="2 4">
    <name type="scientific">Legionella moravica</name>
    <dbReference type="NCBI Taxonomy" id="39962"/>
    <lineage>
        <taxon>Bacteria</taxon>
        <taxon>Pseudomonadati</taxon>
        <taxon>Pseudomonadota</taxon>
        <taxon>Gammaproteobacteria</taxon>
        <taxon>Legionellales</taxon>
        <taxon>Legionellaceae</taxon>
        <taxon>Legionella</taxon>
    </lineage>
</organism>
<proteinExistence type="predicted"/>
<dbReference type="Proteomes" id="UP000054985">
    <property type="component" value="Unassembled WGS sequence"/>
</dbReference>
<protein>
    <submittedName>
        <fullName evidence="2">Uncharacterized protein</fullName>
    </submittedName>
</protein>
<evidence type="ECO:0000313" key="2">
    <source>
        <dbReference type="EMBL" id="STX63152.1"/>
    </source>
</evidence>
<dbReference type="OrthoDB" id="5653979at2"/>
<reference evidence="1 3" key="1">
    <citation type="submission" date="2015-11" db="EMBL/GenBank/DDBJ databases">
        <title>Genomic analysis of 38 Legionella species identifies large and diverse effector repertoires.</title>
        <authorList>
            <person name="Burstein D."/>
            <person name="Amaro F."/>
            <person name="Zusman T."/>
            <person name="Lifshitz Z."/>
            <person name="Cohen O."/>
            <person name="Gilbert J.A."/>
            <person name="Pupko T."/>
            <person name="Shuman H.A."/>
            <person name="Segal G."/>
        </authorList>
    </citation>
    <scope>NUCLEOTIDE SEQUENCE [LARGE SCALE GENOMIC DNA]</scope>
    <source>
        <strain evidence="1 3">ATCC 43877</strain>
    </source>
</reference>
<dbReference type="AlphaFoldDB" id="A0A378K099"/>
<name>A0A378K099_9GAMM</name>
<evidence type="ECO:0000313" key="1">
    <source>
        <dbReference type="EMBL" id="KTD37371.1"/>
    </source>
</evidence>
<gene>
    <name evidence="1" type="ORF">Lmor_0563</name>
    <name evidence="2" type="ORF">NCTC12239_02094</name>
</gene>
<dbReference type="EMBL" id="LNYN01000013">
    <property type="protein sequence ID" value="KTD37371.1"/>
    <property type="molecule type" value="Genomic_DNA"/>
</dbReference>
<accession>A0A378K099</accession>
<evidence type="ECO:0000313" key="3">
    <source>
        <dbReference type="Proteomes" id="UP000054985"/>
    </source>
</evidence>
<reference evidence="2 4" key="2">
    <citation type="submission" date="2018-06" db="EMBL/GenBank/DDBJ databases">
        <authorList>
            <consortium name="Pathogen Informatics"/>
            <person name="Doyle S."/>
        </authorList>
    </citation>
    <scope>NUCLEOTIDE SEQUENCE [LARGE SCALE GENOMIC DNA]</scope>
    <source>
        <strain evidence="2 4">NCTC12239</strain>
    </source>
</reference>
<keyword evidence="3" id="KW-1185">Reference proteome</keyword>
<sequence length="199" mass="22323">MSLTKANVIDYLLQVNSLMAINNHHVVDKNGYKTGQTPLAIQIGQEWIQEILEKDSLSGHKIISKKERNALIALGEAIDRVPTSMSISSLMSIMDLGGIQNNLFESITLYIASITQLNEHLNLLKAVVLVLKIIEYDLSKKEGPITIGYRFFSMVVLTNEQRIINHLKINTILNEILQKFDSCCEQNMNCSTSMDVLMG</sequence>
<dbReference type="RefSeq" id="WP_028384962.1">
    <property type="nucleotide sequence ID" value="NZ_CAAAJG010000011.1"/>
</dbReference>
<evidence type="ECO:0000313" key="4">
    <source>
        <dbReference type="Proteomes" id="UP000254040"/>
    </source>
</evidence>
<dbReference type="Proteomes" id="UP000254040">
    <property type="component" value="Unassembled WGS sequence"/>
</dbReference>
<dbReference type="EMBL" id="UGOG01000001">
    <property type="protein sequence ID" value="STX63152.1"/>
    <property type="molecule type" value="Genomic_DNA"/>
</dbReference>